<dbReference type="SUPFAM" id="SSF47576">
    <property type="entry name" value="Calponin-homology domain, CH-domain"/>
    <property type="match status" value="1"/>
</dbReference>
<gene>
    <name evidence="2" type="ORF">MELIAE_LOCUS6034</name>
</gene>
<organism evidence="2 3">
    <name type="scientific">Brassicogethes aeneus</name>
    <name type="common">Rape pollen beetle</name>
    <name type="synonym">Meligethes aeneus</name>
    <dbReference type="NCBI Taxonomy" id="1431903"/>
    <lineage>
        <taxon>Eukaryota</taxon>
        <taxon>Metazoa</taxon>
        <taxon>Ecdysozoa</taxon>
        <taxon>Arthropoda</taxon>
        <taxon>Hexapoda</taxon>
        <taxon>Insecta</taxon>
        <taxon>Pterygota</taxon>
        <taxon>Neoptera</taxon>
        <taxon>Endopterygota</taxon>
        <taxon>Coleoptera</taxon>
        <taxon>Polyphaga</taxon>
        <taxon>Cucujiformia</taxon>
        <taxon>Nitidulidae</taxon>
        <taxon>Meligethinae</taxon>
        <taxon>Brassicogethes</taxon>
    </lineage>
</organism>
<feature type="compositionally biased region" description="Polar residues" evidence="1">
    <location>
        <begin position="135"/>
        <end position="151"/>
    </location>
</feature>
<feature type="region of interest" description="Disordered" evidence="1">
    <location>
        <begin position="135"/>
        <end position="155"/>
    </location>
</feature>
<dbReference type="OrthoDB" id="18740at2759"/>
<name>A0A9P0FI10_BRAAE</name>
<dbReference type="AlphaFoldDB" id="A0A9P0FI10"/>
<feature type="region of interest" description="Disordered" evidence="1">
    <location>
        <begin position="1"/>
        <end position="27"/>
    </location>
</feature>
<keyword evidence="3" id="KW-1185">Reference proteome</keyword>
<sequence>MSAPGDDPGGGERPHSPSTPTRRKLKDRVNFYEQVWAGSPPADSAGPSRIINVDEFEKKLSEERRKLSTFELEHVALRHTPTGSPKHMVQRLQEVKPDGTFEETITKTTQEGDLASGVKTVKFETVTVRKTVRQMTSSSSATSIKKLTSRTPSEEGCLDSAYLTQSLASSLTSSEEILGPGKDSDQSSCGSSKVTSSGAEWYNEYRTQSFQPTPISTDKIQYVRSKSVFEKHIDEIKDNQERVQKKTFVNWINSYLSKVK</sequence>
<feature type="region of interest" description="Disordered" evidence="1">
    <location>
        <begin position="174"/>
        <end position="193"/>
    </location>
</feature>
<dbReference type="Proteomes" id="UP001154078">
    <property type="component" value="Chromosome 4"/>
</dbReference>
<reference evidence="2" key="1">
    <citation type="submission" date="2021-12" db="EMBL/GenBank/DDBJ databases">
        <authorList>
            <person name="King R."/>
        </authorList>
    </citation>
    <scope>NUCLEOTIDE SEQUENCE</scope>
</reference>
<accession>A0A9P0FI10</accession>
<dbReference type="InterPro" id="IPR001589">
    <property type="entry name" value="Actinin_actin-bd_CS"/>
</dbReference>
<proteinExistence type="predicted"/>
<dbReference type="InterPro" id="IPR036872">
    <property type="entry name" value="CH_dom_sf"/>
</dbReference>
<protein>
    <submittedName>
        <fullName evidence="2">Uncharacterized protein</fullName>
    </submittedName>
</protein>
<evidence type="ECO:0000313" key="3">
    <source>
        <dbReference type="Proteomes" id="UP001154078"/>
    </source>
</evidence>
<evidence type="ECO:0000256" key="1">
    <source>
        <dbReference type="SAM" id="MobiDB-lite"/>
    </source>
</evidence>
<evidence type="ECO:0000313" key="2">
    <source>
        <dbReference type="EMBL" id="CAH0554442.1"/>
    </source>
</evidence>
<dbReference type="PROSITE" id="PS00019">
    <property type="entry name" value="ACTININ_1"/>
    <property type="match status" value="1"/>
</dbReference>
<dbReference type="EMBL" id="OV121135">
    <property type="protein sequence ID" value="CAH0554442.1"/>
    <property type="molecule type" value="Genomic_DNA"/>
</dbReference>